<name>A0A563VJS2_9CYAN</name>
<gene>
    <name evidence="1" type="ORF">H1P_110027</name>
</gene>
<keyword evidence="2" id="KW-1185">Reference proteome</keyword>
<reference evidence="1 2" key="1">
    <citation type="submission" date="2019-01" db="EMBL/GenBank/DDBJ databases">
        <authorList>
            <person name="Brito A."/>
        </authorList>
    </citation>
    <scope>NUCLEOTIDE SEQUENCE [LARGE SCALE GENOMIC DNA]</scope>
    <source>
        <strain evidence="1">1</strain>
    </source>
</reference>
<dbReference type="EMBL" id="CAACVJ010000013">
    <property type="protein sequence ID" value="VEP11577.1"/>
    <property type="molecule type" value="Genomic_DNA"/>
</dbReference>
<evidence type="ECO:0000313" key="2">
    <source>
        <dbReference type="Proteomes" id="UP000320055"/>
    </source>
</evidence>
<organism evidence="1 2">
    <name type="scientific">Hyella patelloides LEGE 07179</name>
    <dbReference type="NCBI Taxonomy" id="945734"/>
    <lineage>
        <taxon>Bacteria</taxon>
        <taxon>Bacillati</taxon>
        <taxon>Cyanobacteriota</taxon>
        <taxon>Cyanophyceae</taxon>
        <taxon>Pleurocapsales</taxon>
        <taxon>Hyellaceae</taxon>
        <taxon>Hyella</taxon>
    </lineage>
</organism>
<proteinExistence type="predicted"/>
<sequence length="39" mass="4714">MRYLNNLELHILDTRHFALEEDLELIANYIRHFASSKNL</sequence>
<dbReference type="Proteomes" id="UP000320055">
    <property type="component" value="Unassembled WGS sequence"/>
</dbReference>
<dbReference type="AlphaFoldDB" id="A0A563VJS2"/>
<accession>A0A563VJS2</accession>
<protein>
    <submittedName>
        <fullName evidence="1">Uncharacterized protein</fullName>
    </submittedName>
</protein>
<evidence type="ECO:0000313" key="1">
    <source>
        <dbReference type="EMBL" id="VEP11577.1"/>
    </source>
</evidence>